<dbReference type="AlphaFoldDB" id="A0A9P4YFA7"/>
<feature type="compositionally biased region" description="Low complexity" evidence="1">
    <location>
        <begin position="312"/>
        <end position="354"/>
    </location>
</feature>
<feature type="compositionally biased region" description="Polar residues" evidence="1">
    <location>
        <begin position="134"/>
        <end position="154"/>
    </location>
</feature>
<organism evidence="2 3">
    <name type="scientific">Trichophyton interdigitale</name>
    <dbReference type="NCBI Taxonomy" id="101480"/>
    <lineage>
        <taxon>Eukaryota</taxon>
        <taxon>Fungi</taxon>
        <taxon>Dikarya</taxon>
        <taxon>Ascomycota</taxon>
        <taxon>Pezizomycotina</taxon>
        <taxon>Eurotiomycetes</taxon>
        <taxon>Eurotiomycetidae</taxon>
        <taxon>Onygenales</taxon>
        <taxon>Arthrodermataceae</taxon>
        <taxon>Trichophyton</taxon>
    </lineage>
</organism>
<feature type="region of interest" description="Disordered" evidence="1">
    <location>
        <begin position="1"/>
        <end position="154"/>
    </location>
</feature>
<evidence type="ECO:0000313" key="2">
    <source>
        <dbReference type="EMBL" id="KAF3894305.1"/>
    </source>
</evidence>
<dbReference type="PANTHER" id="PTHR42111">
    <property type="entry name" value="YALI0D23727P"/>
    <property type="match status" value="1"/>
</dbReference>
<evidence type="ECO:0000313" key="3">
    <source>
        <dbReference type="Proteomes" id="UP000749309"/>
    </source>
</evidence>
<feature type="compositionally biased region" description="Basic and acidic residues" evidence="1">
    <location>
        <begin position="73"/>
        <end position="91"/>
    </location>
</feature>
<evidence type="ECO:0000256" key="1">
    <source>
        <dbReference type="SAM" id="MobiDB-lite"/>
    </source>
</evidence>
<feature type="compositionally biased region" description="Low complexity" evidence="1">
    <location>
        <begin position="38"/>
        <end position="51"/>
    </location>
</feature>
<feature type="compositionally biased region" description="Polar residues" evidence="1">
    <location>
        <begin position="59"/>
        <end position="71"/>
    </location>
</feature>
<sequence>MALAIPPGARGADLPENSMASSILPAQQLPVSKDRHTTTTSTTTSTTTTTTPDAAPQKPSRQTSRPGSQSAGEECKEHINGRENLAREKNNAPRPKPLSTMAAGRPVSPLPLGSLSPNRASVSPHRARHAAYMTPTSPSRQLSPHSQMHSPASSQIFERDVQEDFPVQSSPSIPSHIVTENHIPPILEASSAALTDESLDPDSVEIVTHTLHQPASFAVAGTTTAHPAAASHGERSIASSFHEHASYPQSPCDPETASTYGGLDSADIRRLSFVSFADLVHGEQVESYEHASNRDSQIMGGLTALANAPAVNNPSSTHNSNSNRNNRSPSPMRSPISSHGPGSSPPTSVSPGEPRCLDSSPSRGARVPRSPPPCPHSPSAVLSSDLNVETMRQALRRTGSGDLGGSLRNPPLSAAASDTAYERPFK</sequence>
<dbReference type="EMBL" id="JAAQVJ010000118">
    <property type="protein sequence ID" value="KAF3894305.1"/>
    <property type="molecule type" value="Genomic_DNA"/>
</dbReference>
<gene>
    <name evidence="2" type="ORF">GY632_3827</name>
</gene>
<proteinExistence type="predicted"/>
<dbReference type="PANTHER" id="PTHR42111:SF1">
    <property type="entry name" value="YALI0D23727P"/>
    <property type="match status" value="1"/>
</dbReference>
<reference evidence="2" key="1">
    <citation type="submission" date="2020-03" db="EMBL/GenBank/DDBJ databases">
        <title>Whole Genome Sequence of Trichophyton interdigitale from India.</title>
        <authorList>
            <person name="Kumar P."/>
        </authorList>
    </citation>
    <scope>NUCLEOTIDE SEQUENCE</scope>
    <source>
        <strain evidence="2">UCMS-IGIB-CI14</strain>
    </source>
</reference>
<protein>
    <submittedName>
        <fullName evidence="2">Uncharacterized protein</fullName>
    </submittedName>
</protein>
<feature type="region of interest" description="Disordered" evidence="1">
    <location>
        <begin position="307"/>
        <end position="426"/>
    </location>
</feature>
<name>A0A9P4YFA7_9EURO</name>
<dbReference type="Proteomes" id="UP000749309">
    <property type="component" value="Unassembled WGS sequence"/>
</dbReference>
<comment type="caution">
    <text evidence="2">The sequence shown here is derived from an EMBL/GenBank/DDBJ whole genome shotgun (WGS) entry which is preliminary data.</text>
</comment>
<accession>A0A9P4YFA7</accession>